<organism evidence="2">
    <name type="scientific">Podoviridae sp. ctCmm1</name>
    <dbReference type="NCBI Taxonomy" id="2825231"/>
    <lineage>
        <taxon>Viruses</taxon>
        <taxon>Duplodnaviria</taxon>
        <taxon>Heunggongvirae</taxon>
        <taxon>Uroviricota</taxon>
        <taxon>Caudoviricetes</taxon>
    </lineage>
</organism>
<keyword evidence="1" id="KW-0812">Transmembrane</keyword>
<reference evidence="2" key="1">
    <citation type="journal article" date="2021" name="Proc. Natl. Acad. Sci. U.S.A.">
        <title>A Catalog of Tens of Thousands of Viruses from Human Metagenomes Reveals Hidden Associations with Chronic Diseases.</title>
        <authorList>
            <person name="Tisza M.J."/>
            <person name="Buck C.B."/>
        </authorList>
    </citation>
    <scope>NUCLEOTIDE SEQUENCE</scope>
    <source>
        <strain evidence="2">CtCmm1</strain>
    </source>
</reference>
<dbReference type="EMBL" id="BK015933">
    <property type="protein sequence ID" value="DAF85952.1"/>
    <property type="molecule type" value="Genomic_DNA"/>
</dbReference>
<keyword evidence="1" id="KW-1133">Transmembrane helix</keyword>
<name>A0A8S5TUU3_9CAUD</name>
<accession>A0A8S5TUU3</accession>
<protein>
    <submittedName>
        <fullName evidence="2">Uncharacterized protein</fullName>
    </submittedName>
</protein>
<keyword evidence="1" id="KW-0472">Membrane</keyword>
<evidence type="ECO:0000256" key="1">
    <source>
        <dbReference type="SAM" id="Phobius"/>
    </source>
</evidence>
<evidence type="ECO:0000313" key="2">
    <source>
        <dbReference type="EMBL" id="DAF85952.1"/>
    </source>
</evidence>
<feature type="transmembrane region" description="Helical" evidence="1">
    <location>
        <begin position="32"/>
        <end position="49"/>
    </location>
</feature>
<sequence length="50" mass="5432">MDELLCWKLVVVALAINNLVMCAITDDENITPLACGANLLISFLLLAGWL</sequence>
<proteinExistence type="predicted"/>